<dbReference type="PANTHER" id="PTHR42811">
    <property type="entry name" value="SERINE ACETYLTRANSFERASE"/>
    <property type="match status" value="1"/>
</dbReference>
<dbReference type="InterPro" id="IPR011004">
    <property type="entry name" value="Trimer_LpxA-like_sf"/>
</dbReference>
<keyword evidence="2" id="KW-0808">Transferase</keyword>
<name>A0ABV1FAW2_9FIRM</name>
<dbReference type="InterPro" id="IPR001451">
    <property type="entry name" value="Hexapep"/>
</dbReference>
<dbReference type="Proteomes" id="UP001490816">
    <property type="component" value="Unassembled WGS sequence"/>
</dbReference>
<dbReference type="Gene3D" id="2.160.10.10">
    <property type="entry name" value="Hexapeptide repeat proteins"/>
    <property type="match status" value="1"/>
</dbReference>
<dbReference type="CDD" id="cd03354">
    <property type="entry name" value="LbH_SAT"/>
    <property type="match status" value="1"/>
</dbReference>
<dbReference type="InterPro" id="IPR045304">
    <property type="entry name" value="LbH_SAT"/>
</dbReference>
<dbReference type="EMBL" id="JBBMEZ010000028">
    <property type="protein sequence ID" value="MEQ2470517.1"/>
    <property type="molecule type" value="Genomic_DNA"/>
</dbReference>
<organism evidence="4 5">
    <name type="scientific">Ruminococcoides intestinale</name>
    <dbReference type="NCBI Taxonomy" id="3133162"/>
    <lineage>
        <taxon>Bacteria</taxon>
        <taxon>Bacillati</taxon>
        <taxon>Bacillota</taxon>
        <taxon>Clostridia</taxon>
        <taxon>Eubacteriales</taxon>
        <taxon>Oscillospiraceae</taxon>
        <taxon>Ruminococcoides</taxon>
    </lineage>
</organism>
<protein>
    <submittedName>
        <fullName evidence="4">Serine acetyltransferase</fullName>
    </submittedName>
</protein>
<keyword evidence="3" id="KW-0012">Acyltransferase</keyword>
<dbReference type="Pfam" id="PF00132">
    <property type="entry name" value="Hexapep"/>
    <property type="match status" value="1"/>
</dbReference>
<dbReference type="RefSeq" id="WP_015523128.1">
    <property type="nucleotide sequence ID" value="NZ_JBBMEZ010000028.1"/>
</dbReference>
<evidence type="ECO:0000256" key="3">
    <source>
        <dbReference type="ARBA" id="ARBA00023315"/>
    </source>
</evidence>
<evidence type="ECO:0000313" key="4">
    <source>
        <dbReference type="EMBL" id="MEQ2470517.1"/>
    </source>
</evidence>
<keyword evidence="5" id="KW-1185">Reference proteome</keyword>
<sequence length="193" mass="21986">MKLLFALRSIFLLPHFFVFKLCEKHDVLCKDLESWRKLCPKKNNCSYTYLFFYMMCHFKEFRNVFYLRLGNIKYFLKIFCKPLDSLYLTSKNMGPGLFIQHGFSTIVGVESMGSNCWINQQVTVGHTDKGRPKIGNNVKIMTGAKVLGNVTIGDNVIIGAGAIIVKDVPSDCVVVGSRAYIVKRNGKKVREEL</sequence>
<evidence type="ECO:0000313" key="5">
    <source>
        <dbReference type="Proteomes" id="UP001490816"/>
    </source>
</evidence>
<reference evidence="4 5" key="1">
    <citation type="submission" date="2024-03" db="EMBL/GenBank/DDBJ databases">
        <title>Human intestinal bacterial collection.</title>
        <authorList>
            <person name="Pauvert C."/>
            <person name="Hitch T.C.A."/>
            <person name="Clavel T."/>
        </authorList>
    </citation>
    <scope>NUCLEOTIDE SEQUENCE [LARGE SCALE GENOMIC DNA]</scope>
    <source>
        <strain evidence="4 5">CLA-JM-H38</strain>
    </source>
</reference>
<evidence type="ECO:0000256" key="2">
    <source>
        <dbReference type="ARBA" id="ARBA00022679"/>
    </source>
</evidence>
<accession>A0ABV1FAW2</accession>
<evidence type="ECO:0000256" key="1">
    <source>
        <dbReference type="ARBA" id="ARBA00007274"/>
    </source>
</evidence>
<gene>
    <name evidence="4" type="ORF">WMO39_09295</name>
</gene>
<proteinExistence type="inferred from homology"/>
<comment type="similarity">
    <text evidence="1">Belongs to the transferase hexapeptide repeat family.</text>
</comment>
<dbReference type="SUPFAM" id="SSF51161">
    <property type="entry name" value="Trimeric LpxA-like enzymes"/>
    <property type="match status" value="1"/>
</dbReference>
<comment type="caution">
    <text evidence="4">The sequence shown here is derived from an EMBL/GenBank/DDBJ whole genome shotgun (WGS) entry which is preliminary data.</text>
</comment>